<dbReference type="EMBL" id="CP063304">
    <property type="protein sequence ID" value="QOV19924.1"/>
    <property type="molecule type" value="Genomic_DNA"/>
</dbReference>
<organism evidence="4 5">
    <name type="scientific">Blautia liquoris</name>
    <dbReference type="NCBI Taxonomy" id="2779518"/>
    <lineage>
        <taxon>Bacteria</taxon>
        <taxon>Bacillati</taxon>
        <taxon>Bacillota</taxon>
        <taxon>Clostridia</taxon>
        <taxon>Lachnospirales</taxon>
        <taxon>Lachnospiraceae</taxon>
        <taxon>Blautia</taxon>
    </lineage>
</organism>
<dbReference type="SUPFAM" id="SSF55729">
    <property type="entry name" value="Acyl-CoA N-acyltransferases (Nat)"/>
    <property type="match status" value="2"/>
</dbReference>
<gene>
    <name evidence="4" type="ORF">INP51_02875</name>
</gene>
<evidence type="ECO:0000313" key="5">
    <source>
        <dbReference type="Proteomes" id="UP000593601"/>
    </source>
</evidence>
<dbReference type="RefSeq" id="WP_193736244.1">
    <property type="nucleotide sequence ID" value="NZ_CP063304.1"/>
</dbReference>
<dbReference type="InterPro" id="IPR016181">
    <property type="entry name" value="Acyl_CoA_acyltransferase"/>
</dbReference>
<reference evidence="4 5" key="1">
    <citation type="submission" date="2020-10" db="EMBL/GenBank/DDBJ databases">
        <title>Blautia liquoris sp.nov., isolated from the mud in a fermentation cellar used for the production of Chinese strong-flavoured liquor.</title>
        <authorList>
            <person name="Lu L."/>
        </authorList>
    </citation>
    <scope>NUCLEOTIDE SEQUENCE [LARGE SCALE GENOMIC DNA]</scope>
    <source>
        <strain evidence="4 5">LZLJ-3</strain>
    </source>
</reference>
<protein>
    <submittedName>
        <fullName evidence="4">GNAT family N-acetyltransferase</fullName>
    </submittedName>
</protein>
<dbReference type="Gene3D" id="3.40.630.30">
    <property type="match status" value="2"/>
</dbReference>
<dbReference type="Proteomes" id="UP000593601">
    <property type="component" value="Chromosome"/>
</dbReference>
<evidence type="ECO:0000256" key="1">
    <source>
        <dbReference type="ARBA" id="ARBA00022679"/>
    </source>
</evidence>
<evidence type="ECO:0000259" key="3">
    <source>
        <dbReference type="PROSITE" id="PS51186"/>
    </source>
</evidence>
<evidence type="ECO:0000313" key="4">
    <source>
        <dbReference type="EMBL" id="QOV19924.1"/>
    </source>
</evidence>
<dbReference type="KEGG" id="bliq:INP51_02875"/>
<name>A0A7M2RIV2_9FIRM</name>
<dbReference type="InterPro" id="IPR000182">
    <property type="entry name" value="GNAT_dom"/>
</dbReference>
<dbReference type="CDD" id="cd04301">
    <property type="entry name" value="NAT_SF"/>
    <property type="match status" value="2"/>
</dbReference>
<feature type="domain" description="N-acetyltransferase" evidence="3">
    <location>
        <begin position="1"/>
        <end position="178"/>
    </location>
</feature>
<dbReference type="GO" id="GO:0016747">
    <property type="term" value="F:acyltransferase activity, transferring groups other than amino-acyl groups"/>
    <property type="evidence" value="ECO:0007669"/>
    <property type="project" value="InterPro"/>
</dbReference>
<dbReference type="PANTHER" id="PTHR43420:SF12">
    <property type="entry name" value="N-ACETYLTRANSFERASE DOMAIN-CONTAINING PROTEIN"/>
    <property type="match status" value="1"/>
</dbReference>
<evidence type="ECO:0000256" key="2">
    <source>
        <dbReference type="ARBA" id="ARBA00023315"/>
    </source>
</evidence>
<proteinExistence type="predicted"/>
<accession>A0A7M2RIV2</accession>
<keyword evidence="5" id="KW-1185">Reference proteome</keyword>
<feature type="domain" description="N-acetyltransferase" evidence="3">
    <location>
        <begin position="189"/>
        <end position="323"/>
    </location>
</feature>
<keyword evidence="1 4" id="KW-0808">Transferase</keyword>
<sequence length="323" mass="37189">MRTVHVQKDSPLLVKTYQLFAQSVQNGDMLSKKMSFEKFQDTFFPERKGITAVNLLEEEGRAFAFGCLDESIQKTFITMVIVKEEERGRGLGRWILNELEQELIARGKRHRLEISFFNPITLSWVIPWRRGAEHPNMPGVDVGSGAYLFLKNCGYRDFSMQNSYYTALNTYHYPKAMEDKKNELAHAGFKLDLYDERIHTGMEEMLRRFGNPMWEREILGEPSRQKGGRPILVPLYEKRVCGFTGPLDVEKNGRGYFAGIGIDPDFRGKGLAKVLFCELCQTLKKEGASYMTLFTGENNPARNIYEDAGFSIVRTWADMRKED</sequence>
<dbReference type="Pfam" id="PF00583">
    <property type="entry name" value="Acetyltransf_1"/>
    <property type="match status" value="2"/>
</dbReference>
<dbReference type="AlphaFoldDB" id="A0A7M2RIV2"/>
<dbReference type="PROSITE" id="PS51186">
    <property type="entry name" value="GNAT"/>
    <property type="match status" value="2"/>
</dbReference>
<keyword evidence="2" id="KW-0012">Acyltransferase</keyword>
<dbReference type="PANTHER" id="PTHR43420">
    <property type="entry name" value="ACETYLTRANSFERASE"/>
    <property type="match status" value="1"/>
</dbReference>
<dbReference type="InterPro" id="IPR050680">
    <property type="entry name" value="YpeA/RimI_acetyltransf"/>
</dbReference>